<accession>A0A328YKU9</accession>
<evidence type="ECO:0000313" key="4">
    <source>
        <dbReference type="Proteomes" id="UP000248840"/>
    </source>
</evidence>
<dbReference type="InterPro" id="IPR002347">
    <property type="entry name" value="SDR_fam"/>
</dbReference>
<dbReference type="Proteomes" id="UP000248840">
    <property type="component" value="Unassembled WGS sequence"/>
</dbReference>
<reference evidence="3 4" key="1">
    <citation type="submission" date="2018-06" db="EMBL/GenBank/DDBJ databases">
        <title>Genomic Encyclopedia of Archaeal and Bacterial Type Strains, Phase II (KMG-II): from individual species to whole genera.</title>
        <authorList>
            <person name="Goeker M."/>
        </authorList>
    </citation>
    <scope>NUCLEOTIDE SEQUENCE [LARGE SCALE GENOMIC DNA]</scope>
    <source>
        <strain evidence="3 4">DSM 25663</strain>
    </source>
</reference>
<keyword evidence="2" id="KW-0560">Oxidoreductase</keyword>
<name>A0A328YKU9_9FLAO</name>
<dbReference type="PANTHER" id="PTHR43976:SF16">
    <property type="entry name" value="SHORT-CHAIN DEHYDROGENASE_REDUCTASE FAMILY PROTEIN"/>
    <property type="match status" value="1"/>
</dbReference>
<dbReference type="InterPro" id="IPR036291">
    <property type="entry name" value="NAD(P)-bd_dom_sf"/>
</dbReference>
<dbReference type="PANTHER" id="PTHR43976">
    <property type="entry name" value="SHORT CHAIN DEHYDROGENASE"/>
    <property type="match status" value="1"/>
</dbReference>
<dbReference type="SUPFAM" id="SSF51735">
    <property type="entry name" value="NAD(P)-binding Rossmann-fold domains"/>
    <property type="match status" value="1"/>
</dbReference>
<evidence type="ECO:0000313" key="3">
    <source>
        <dbReference type="EMBL" id="RAR73934.1"/>
    </source>
</evidence>
<comment type="similarity">
    <text evidence="1">Belongs to the short-chain dehydrogenases/reductases (SDR) family.</text>
</comment>
<protein>
    <submittedName>
        <fullName evidence="3">Short subunit dehydrogenase</fullName>
    </submittedName>
</protein>
<dbReference type="Pfam" id="PF00106">
    <property type="entry name" value="adh_short"/>
    <property type="match status" value="1"/>
</dbReference>
<sequence>MGYRSFVELAEDNKIEAITKVNWLGVVKMCRAFIPHFRAQKKGQFINISSIAGSVNLPLGNFYHSTKHAVESFSECMAYELRPFNIAVATVQFGNIPSNFQKNVKKSETTEIDSYNNMMKKVDAIVQKKTEDNQELLTVILDKLYHIAENPSKGFKKYAVGFDAHFMISLRRIVGYRIFNFIIRNAILKK</sequence>
<dbReference type="Gene3D" id="3.40.50.720">
    <property type="entry name" value="NAD(P)-binding Rossmann-like Domain"/>
    <property type="match status" value="1"/>
</dbReference>
<organism evidence="3 4">
    <name type="scientific">Flavobacterium aciduliphilum</name>
    <dbReference type="NCBI Taxonomy" id="1101402"/>
    <lineage>
        <taxon>Bacteria</taxon>
        <taxon>Pseudomonadati</taxon>
        <taxon>Bacteroidota</taxon>
        <taxon>Flavobacteriia</taxon>
        <taxon>Flavobacteriales</taxon>
        <taxon>Flavobacteriaceae</taxon>
        <taxon>Flavobacterium</taxon>
    </lineage>
</organism>
<evidence type="ECO:0000256" key="2">
    <source>
        <dbReference type="ARBA" id="ARBA00023002"/>
    </source>
</evidence>
<dbReference type="EMBL" id="QLSZ01000003">
    <property type="protein sequence ID" value="RAR73934.1"/>
    <property type="molecule type" value="Genomic_DNA"/>
</dbReference>
<dbReference type="AlphaFoldDB" id="A0A328YKU9"/>
<gene>
    <name evidence="3" type="ORF">CLV55_103258</name>
</gene>
<proteinExistence type="inferred from homology"/>
<dbReference type="GO" id="GO:0016491">
    <property type="term" value="F:oxidoreductase activity"/>
    <property type="evidence" value="ECO:0007669"/>
    <property type="project" value="UniProtKB-KW"/>
</dbReference>
<keyword evidence="4" id="KW-1185">Reference proteome</keyword>
<dbReference type="PRINTS" id="PR00081">
    <property type="entry name" value="GDHRDH"/>
</dbReference>
<comment type="caution">
    <text evidence="3">The sequence shown here is derived from an EMBL/GenBank/DDBJ whole genome shotgun (WGS) entry which is preliminary data.</text>
</comment>
<dbReference type="InterPro" id="IPR051911">
    <property type="entry name" value="SDR_oxidoreductase"/>
</dbReference>
<evidence type="ECO:0000256" key="1">
    <source>
        <dbReference type="ARBA" id="ARBA00006484"/>
    </source>
</evidence>